<dbReference type="AlphaFoldDB" id="A0A9Q0AID1"/>
<dbReference type="GO" id="GO:0005737">
    <property type="term" value="C:cytoplasm"/>
    <property type="evidence" value="ECO:0007669"/>
    <property type="project" value="TreeGrafter"/>
</dbReference>
<evidence type="ECO:0008006" key="4">
    <source>
        <dbReference type="Google" id="ProtNLM"/>
    </source>
</evidence>
<sequence length="277" mass="29521">MDSSSKTVVLITGANTGLGLETAKSLFARPESYHVLIGCRGDLERAKTAIFELRESSPASTSLADALSIDITSDESIASAFQQVQEKYGHIDVLVNNAGADLESAVAAGQMTPRECWNEMYNVNVTGTHLFTSAFAPLLLASKASTPRMLFITSGLSSLTELANGESPRYTNPPAGWPKPIVPFFPYRVSKSGMNMVATEWARLLRKDGVCVFLISPGLLNTGLGSNRKTGQGPNLGALGAIDPAIGAGFCADVIEGKRDGQAWPTNVLRKDAVQQW</sequence>
<proteinExistence type="inferred from homology"/>
<comment type="caution">
    <text evidence="2">The sequence shown here is derived from an EMBL/GenBank/DDBJ whole genome shotgun (WGS) entry which is preliminary data.</text>
</comment>
<gene>
    <name evidence="2" type="ORF">JX265_012678</name>
</gene>
<keyword evidence="3" id="KW-1185">Reference proteome</keyword>
<reference evidence="2" key="1">
    <citation type="submission" date="2021-03" db="EMBL/GenBank/DDBJ databases">
        <title>Revisited historic fungal species revealed as producer of novel bioactive compounds through whole genome sequencing and comparative genomics.</title>
        <authorList>
            <person name="Vignolle G.A."/>
            <person name="Hochenegger N."/>
            <person name="Mach R.L."/>
            <person name="Mach-Aigner A.R."/>
            <person name="Javad Rahimi M."/>
            <person name="Salim K.A."/>
            <person name="Chan C.M."/>
            <person name="Lim L.B.L."/>
            <person name="Cai F."/>
            <person name="Druzhinina I.S."/>
            <person name="U'Ren J.M."/>
            <person name="Derntl C."/>
        </authorList>
    </citation>
    <scope>NUCLEOTIDE SEQUENCE</scope>
    <source>
        <strain evidence="2">TUCIM 5799</strain>
    </source>
</reference>
<dbReference type="EMBL" id="JAFIMR010000056">
    <property type="protein sequence ID" value="KAI1853847.1"/>
    <property type="molecule type" value="Genomic_DNA"/>
</dbReference>
<dbReference type="Pfam" id="PF00106">
    <property type="entry name" value="adh_short"/>
    <property type="match status" value="1"/>
</dbReference>
<protein>
    <recommendedName>
        <fullName evidence="4">NAD(P)-binding protein</fullName>
    </recommendedName>
</protein>
<dbReference type="Proteomes" id="UP000829685">
    <property type="component" value="Unassembled WGS sequence"/>
</dbReference>
<dbReference type="OrthoDB" id="1933717at2759"/>
<evidence type="ECO:0000313" key="2">
    <source>
        <dbReference type="EMBL" id="KAI1853847.1"/>
    </source>
</evidence>
<dbReference type="SUPFAM" id="SSF51735">
    <property type="entry name" value="NAD(P)-binding Rossmann-fold domains"/>
    <property type="match status" value="1"/>
</dbReference>
<dbReference type="Gene3D" id="3.40.50.720">
    <property type="entry name" value="NAD(P)-binding Rossmann-like Domain"/>
    <property type="match status" value="1"/>
</dbReference>
<dbReference type="InterPro" id="IPR036291">
    <property type="entry name" value="NAD(P)-bd_dom_sf"/>
</dbReference>
<dbReference type="InterPro" id="IPR051468">
    <property type="entry name" value="Fungal_SecMetab_SDRs"/>
</dbReference>
<dbReference type="PANTHER" id="PTHR43544:SF32">
    <property type="entry name" value="CHAIN DEHYDROGENASE, PUTATIVE (AFU_ORTHOLOGUE AFUA_5G01530)-RELATED"/>
    <property type="match status" value="1"/>
</dbReference>
<dbReference type="GO" id="GO:0016491">
    <property type="term" value="F:oxidoreductase activity"/>
    <property type="evidence" value="ECO:0007669"/>
    <property type="project" value="TreeGrafter"/>
</dbReference>
<name>A0A9Q0AID1_9PEZI</name>
<dbReference type="PANTHER" id="PTHR43544">
    <property type="entry name" value="SHORT-CHAIN DEHYDROGENASE/REDUCTASE"/>
    <property type="match status" value="1"/>
</dbReference>
<dbReference type="PRINTS" id="PR00081">
    <property type="entry name" value="GDHRDH"/>
</dbReference>
<organism evidence="2 3">
    <name type="scientific">Neoarthrinium moseri</name>
    <dbReference type="NCBI Taxonomy" id="1658444"/>
    <lineage>
        <taxon>Eukaryota</taxon>
        <taxon>Fungi</taxon>
        <taxon>Dikarya</taxon>
        <taxon>Ascomycota</taxon>
        <taxon>Pezizomycotina</taxon>
        <taxon>Sordariomycetes</taxon>
        <taxon>Xylariomycetidae</taxon>
        <taxon>Amphisphaeriales</taxon>
        <taxon>Apiosporaceae</taxon>
        <taxon>Neoarthrinium</taxon>
    </lineage>
</organism>
<comment type="similarity">
    <text evidence="1">Belongs to the short-chain dehydrogenases/reductases (SDR) family.</text>
</comment>
<evidence type="ECO:0000313" key="3">
    <source>
        <dbReference type="Proteomes" id="UP000829685"/>
    </source>
</evidence>
<evidence type="ECO:0000256" key="1">
    <source>
        <dbReference type="ARBA" id="ARBA00006484"/>
    </source>
</evidence>
<dbReference type="GO" id="GO:0019748">
    <property type="term" value="P:secondary metabolic process"/>
    <property type="evidence" value="ECO:0007669"/>
    <property type="project" value="TreeGrafter"/>
</dbReference>
<dbReference type="InterPro" id="IPR002347">
    <property type="entry name" value="SDR_fam"/>
</dbReference>
<accession>A0A9Q0AID1</accession>